<name>A0ACB8RNI0_9AGAM</name>
<protein>
    <submittedName>
        <fullName evidence="1">Uncharacterized protein</fullName>
    </submittedName>
</protein>
<evidence type="ECO:0000313" key="1">
    <source>
        <dbReference type="EMBL" id="KAI0045663.1"/>
    </source>
</evidence>
<accession>A0ACB8RNI0</accession>
<organism evidence="1 2">
    <name type="scientific">Auriscalpium vulgare</name>
    <dbReference type="NCBI Taxonomy" id="40419"/>
    <lineage>
        <taxon>Eukaryota</taxon>
        <taxon>Fungi</taxon>
        <taxon>Dikarya</taxon>
        <taxon>Basidiomycota</taxon>
        <taxon>Agaricomycotina</taxon>
        <taxon>Agaricomycetes</taxon>
        <taxon>Russulales</taxon>
        <taxon>Auriscalpiaceae</taxon>
        <taxon>Auriscalpium</taxon>
    </lineage>
</organism>
<proteinExistence type="predicted"/>
<dbReference type="EMBL" id="MU275945">
    <property type="protein sequence ID" value="KAI0045663.1"/>
    <property type="molecule type" value="Genomic_DNA"/>
</dbReference>
<sequence length="861" mass="96784">MADSSDLSPADAQRGDSRTADEIWVMHNDQAEGYDNRLAASWKGDTEGILIFTGLFSATVAAFIIEGYKTLSPDTGDATVALLSMILQQGAASANGTTRPLPSELQNSFTPTASAVRVNVLWFMSLIMSLTCALAATLMQQWARQYTQASQRSAAPYKRARIRTFLFQGVERFHLADAVEFIPALLHASVFLFFAGLVDFMMGINHTVAYTALTCSLLTAAAYTVSTVLPLFSLNSPYRTPLSGAVWSTWHGGAVALTWCLKMALQICAPILMAMRPSWKAQLPPLPPSGPRKWMQKINAVLQQCRVRLVLRMRVCVERGAADAPMTLDSDALGWALIQLDHAREWEQFIEGIAVLARSGAPGESAIVMLDLMTPRSARDSPLLATYIDSLLSQPNVSGLSHVGRDQRHLSCVTAIWCTLEAFNEDTTARSTPAYIWKEFRNSFHLCRDMDPRIAMTAICIRALLLRLAVIKGPLYEAAKMPNDLIWLRSEVGADWIRWTGAHTPHLVNLTSLVEAILPFLRQESLPDDSLEIVWRTIALACRGLEASAMDTGQADVWSYFFKITNEVKIHARMHSDHPSQTRYHRVLRFSRLLDLLRPVQLDLVYAHLPNPSPWPAMANSHHHHLAMDNLLSRFSIDKQELPGSRHEDNLLAWITAVWHVVEGYPWVTDDAAFEKALWLFGDVSLTRRLRTARDPFIVVIGRCMSGLIANRLLQMPITLPRNERIYAELLELPLHEVNHSFLDSTGNLANLIGVVKGILPVLMQEQLSNDCLAIIWRTLEILCEWVEFWVLQDTYEAIVALTGDIDAQARARCRQPWTVFEVRCVPRLLRLRALLRPIGEELRYAEERRRIVVDDDDEVW</sequence>
<dbReference type="Proteomes" id="UP000814033">
    <property type="component" value="Unassembled WGS sequence"/>
</dbReference>
<gene>
    <name evidence="1" type="ORF">FA95DRAFT_1596712</name>
</gene>
<comment type="caution">
    <text evidence="1">The sequence shown here is derived from an EMBL/GenBank/DDBJ whole genome shotgun (WGS) entry which is preliminary data.</text>
</comment>
<reference evidence="1" key="1">
    <citation type="submission" date="2021-02" db="EMBL/GenBank/DDBJ databases">
        <authorList>
            <consortium name="DOE Joint Genome Institute"/>
            <person name="Ahrendt S."/>
            <person name="Looney B.P."/>
            <person name="Miyauchi S."/>
            <person name="Morin E."/>
            <person name="Drula E."/>
            <person name="Courty P.E."/>
            <person name="Chicoki N."/>
            <person name="Fauchery L."/>
            <person name="Kohler A."/>
            <person name="Kuo A."/>
            <person name="Labutti K."/>
            <person name="Pangilinan J."/>
            <person name="Lipzen A."/>
            <person name="Riley R."/>
            <person name="Andreopoulos W."/>
            <person name="He G."/>
            <person name="Johnson J."/>
            <person name="Barry K.W."/>
            <person name="Grigoriev I.V."/>
            <person name="Nagy L."/>
            <person name="Hibbett D."/>
            <person name="Henrissat B."/>
            <person name="Matheny P.B."/>
            <person name="Labbe J."/>
            <person name="Martin F."/>
        </authorList>
    </citation>
    <scope>NUCLEOTIDE SEQUENCE</scope>
    <source>
        <strain evidence="1">FP105234-sp</strain>
    </source>
</reference>
<reference evidence="1" key="2">
    <citation type="journal article" date="2022" name="New Phytol.">
        <title>Evolutionary transition to the ectomycorrhizal habit in the genomes of a hyperdiverse lineage of mushroom-forming fungi.</title>
        <authorList>
            <person name="Looney B."/>
            <person name="Miyauchi S."/>
            <person name="Morin E."/>
            <person name="Drula E."/>
            <person name="Courty P.E."/>
            <person name="Kohler A."/>
            <person name="Kuo A."/>
            <person name="LaButti K."/>
            <person name="Pangilinan J."/>
            <person name="Lipzen A."/>
            <person name="Riley R."/>
            <person name="Andreopoulos W."/>
            <person name="He G."/>
            <person name="Johnson J."/>
            <person name="Nolan M."/>
            <person name="Tritt A."/>
            <person name="Barry K.W."/>
            <person name="Grigoriev I.V."/>
            <person name="Nagy L.G."/>
            <person name="Hibbett D."/>
            <person name="Henrissat B."/>
            <person name="Matheny P.B."/>
            <person name="Labbe J."/>
            <person name="Martin F.M."/>
        </authorList>
    </citation>
    <scope>NUCLEOTIDE SEQUENCE</scope>
    <source>
        <strain evidence="1">FP105234-sp</strain>
    </source>
</reference>
<evidence type="ECO:0000313" key="2">
    <source>
        <dbReference type="Proteomes" id="UP000814033"/>
    </source>
</evidence>
<keyword evidence="2" id="KW-1185">Reference proteome</keyword>